<organism evidence="5 6">
    <name type="scientific">Patulibacter brassicae</name>
    <dbReference type="NCBI Taxonomy" id="1705717"/>
    <lineage>
        <taxon>Bacteria</taxon>
        <taxon>Bacillati</taxon>
        <taxon>Actinomycetota</taxon>
        <taxon>Thermoleophilia</taxon>
        <taxon>Solirubrobacterales</taxon>
        <taxon>Patulibacteraceae</taxon>
        <taxon>Patulibacter</taxon>
    </lineage>
</organism>
<evidence type="ECO:0000256" key="2">
    <source>
        <dbReference type="ARBA" id="ARBA00022741"/>
    </source>
</evidence>
<keyword evidence="6" id="KW-1185">Reference proteome</keyword>
<name>A0ABU4VF47_9ACTN</name>
<dbReference type="InterPro" id="IPR025158">
    <property type="entry name" value="Mg_chelat-rel_C"/>
</dbReference>
<dbReference type="InterPro" id="IPR004482">
    <property type="entry name" value="Mg_chelat-rel"/>
</dbReference>
<dbReference type="InterPro" id="IPR045006">
    <property type="entry name" value="CHLI-like"/>
</dbReference>
<dbReference type="PRINTS" id="PR01657">
    <property type="entry name" value="MCMFAMILY"/>
</dbReference>
<dbReference type="NCBIfam" id="TIGR00368">
    <property type="entry name" value="YifB family Mg chelatase-like AAA ATPase"/>
    <property type="match status" value="1"/>
</dbReference>
<comment type="similarity">
    <text evidence="1">Belongs to the Mg-chelatase subunits D/I family. ComM subfamily.</text>
</comment>
<dbReference type="PROSITE" id="PS50051">
    <property type="entry name" value="MCM_2"/>
    <property type="match status" value="1"/>
</dbReference>
<dbReference type="SUPFAM" id="SSF52540">
    <property type="entry name" value="P-loop containing nucleoside triphosphate hydrolases"/>
    <property type="match status" value="1"/>
</dbReference>
<reference evidence="5 6" key="1">
    <citation type="submission" date="2023-11" db="EMBL/GenBank/DDBJ databases">
        <authorList>
            <person name="Xu M."/>
            <person name="Jiang T."/>
        </authorList>
    </citation>
    <scope>NUCLEOTIDE SEQUENCE [LARGE SCALE GENOMIC DNA]</scope>
    <source>
        <strain evidence="5 6">SD</strain>
    </source>
</reference>
<dbReference type="Gene3D" id="3.40.50.300">
    <property type="entry name" value="P-loop containing nucleotide triphosphate hydrolases"/>
    <property type="match status" value="1"/>
</dbReference>
<keyword evidence="3" id="KW-0067">ATP-binding</keyword>
<dbReference type="PANTHER" id="PTHR32039">
    <property type="entry name" value="MAGNESIUM-CHELATASE SUBUNIT CHLI"/>
    <property type="match status" value="1"/>
</dbReference>
<protein>
    <submittedName>
        <fullName evidence="5">YifB family Mg chelatase-like AAA ATPase</fullName>
    </submittedName>
</protein>
<dbReference type="Gene3D" id="3.30.230.10">
    <property type="match status" value="1"/>
</dbReference>
<dbReference type="InterPro" id="IPR014721">
    <property type="entry name" value="Ribsml_uS5_D2-typ_fold_subgr"/>
</dbReference>
<evidence type="ECO:0000256" key="3">
    <source>
        <dbReference type="ARBA" id="ARBA00022840"/>
    </source>
</evidence>
<gene>
    <name evidence="5" type="ORF">SK069_02405</name>
</gene>
<keyword evidence="2" id="KW-0547">Nucleotide-binding</keyword>
<evidence type="ECO:0000313" key="5">
    <source>
        <dbReference type="EMBL" id="MDX8150432.1"/>
    </source>
</evidence>
<dbReference type="Proteomes" id="UP001277761">
    <property type="component" value="Unassembled WGS sequence"/>
</dbReference>
<dbReference type="InterPro" id="IPR001208">
    <property type="entry name" value="MCM_dom"/>
</dbReference>
<evidence type="ECO:0000259" key="4">
    <source>
        <dbReference type="PROSITE" id="PS50051"/>
    </source>
</evidence>
<dbReference type="InterPro" id="IPR027417">
    <property type="entry name" value="P-loop_NTPase"/>
</dbReference>
<feature type="domain" description="MCM C-terminal AAA(+) ATPase" evidence="4">
    <location>
        <begin position="290"/>
        <end position="382"/>
    </location>
</feature>
<dbReference type="PANTHER" id="PTHR32039:SF7">
    <property type="entry name" value="COMPETENCE PROTEIN COMM"/>
    <property type="match status" value="1"/>
</dbReference>
<dbReference type="InterPro" id="IPR003593">
    <property type="entry name" value="AAA+_ATPase"/>
</dbReference>
<dbReference type="SUPFAM" id="SSF54211">
    <property type="entry name" value="Ribosomal protein S5 domain 2-like"/>
    <property type="match status" value="1"/>
</dbReference>
<dbReference type="InterPro" id="IPR020568">
    <property type="entry name" value="Ribosomal_Su5_D2-typ_SF"/>
</dbReference>
<dbReference type="Pfam" id="PF01078">
    <property type="entry name" value="Mg_chelatase"/>
    <property type="match status" value="1"/>
</dbReference>
<dbReference type="InterPro" id="IPR000523">
    <property type="entry name" value="Mg_chelatse_chII-like_cat_dom"/>
</dbReference>
<evidence type="ECO:0000313" key="6">
    <source>
        <dbReference type="Proteomes" id="UP001277761"/>
    </source>
</evidence>
<accession>A0ABU4VF47</accession>
<dbReference type="EMBL" id="JAXAVX010000001">
    <property type="protein sequence ID" value="MDX8150432.1"/>
    <property type="molecule type" value="Genomic_DNA"/>
</dbReference>
<dbReference type="SMART" id="SM00382">
    <property type="entry name" value="AAA"/>
    <property type="match status" value="1"/>
</dbReference>
<proteinExistence type="inferred from homology"/>
<dbReference type="Pfam" id="PF13335">
    <property type="entry name" value="Mg_chelatase_C"/>
    <property type="match status" value="1"/>
</dbReference>
<sequence>MLARLLTFTLDGLDPRPVTVEVDVRPGLPSFTIVGLGDLAVREARERVRAALSNQGFELPQRRITVNLAPASLPKAGPGFDLPIALGVLVASGQARDAVVDDVAVIGELSLGGEVRPARGALPVAEGARDAGLAAVLLARSQLAEAALVPGLALRGADSLKEALRALAAGAADERATLPVAADADPTGVPDLADVRGQAVARRALEIAACGSHSLLLVGPPGTGKTMLARRLPGLLPPMTTAEALEVTRIQSVCGLHDGRGLVRERPFRAPHHGTSAAGLVGGGSVPRPGELTLAHRGVLLLDELPEFRRDALEALRLPLEDGRVSLIRGGRRRIFPARALLVAAANPCPCGHGGSRCRCGDHELERYRRRLSGPLLDRIDLHVGCPRPTARQIAGPPGDDSATVRRRVEAGRAFAAERRRATGPRRLDHGLGPQAATLLDRCYARGALSGRGRARVLRLARTIADLDASDTIGPHHLGEALHLRQAIEQDDDAAAPEAA</sequence>
<dbReference type="RefSeq" id="WP_319952580.1">
    <property type="nucleotide sequence ID" value="NZ_JAXAVX010000001.1"/>
</dbReference>
<dbReference type="Pfam" id="PF13541">
    <property type="entry name" value="ChlI"/>
    <property type="match status" value="1"/>
</dbReference>
<comment type="caution">
    <text evidence="5">The sequence shown here is derived from an EMBL/GenBank/DDBJ whole genome shotgun (WGS) entry which is preliminary data.</text>
</comment>
<evidence type="ECO:0000256" key="1">
    <source>
        <dbReference type="ARBA" id="ARBA00006354"/>
    </source>
</evidence>